<proteinExistence type="predicted"/>
<name>A0A4U6U296_SETVI</name>
<dbReference type="EMBL" id="CM016557">
    <property type="protein sequence ID" value="TKW09660.1"/>
    <property type="molecule type" value="Genomic_DNA"/>
</dbReference>
<feature type="signal peptide" evidence="1">
    <location>
        <begin position="1"/>
        <end position="23"/>
    </location>
</feature>
<evidence type="ECO:0000313" key="2">
    <source>
        <dbReference type="EMBL" id="TKW09660.1"/>
    </source>
</evidence>
<protein>
    <submittedName>
        <fullName evidence="2">Uncharacterized protein</fullName>
    </submittedName>
</protein>
<keyword evidence="1" id="KW-0732">Signal</keyword>
<gene>
    <name evidence="2" type="ORF">SEVIR_6G117366v2</name>
</gene>
<accession>A0A4U6U296</accession>
<dbReference type="AlphaFoldDB" id="A0A4U6U296"/>
<sequence>MIRQKWCGSVLSSFLVLLTSCDAVHFWSCTHVWVFVIFCLLDTL</sequence>
<evidence type="ECO:0000313" key="3">
    <source>
        <dbReference type="Proteomes" id="UP000298652"/>
    </source>
</evidence>
<evidence type="ECO:0000256" key="1">
    <source>
        <dbReference type="SAM" id="SignalP"/>
    </source>
</evidence>
<reference evidence="2" key="1">
    <citation type="submission" date="2019-03" db="EMBL/GenBank/DDBJ databases">
        <title>WGS assembly of Setaria viridis.</title>
        <authorList>
            <person name="Huang P."/>
            <person name="Jenkins J."/>
            <person name="Grimwood J."/>
            <person name="Barry K."/>
            <person name="Healey A."/>
            <person name="Mamidi S."/>
            <person name="Sreedasyam A."/>
            <person name="Shu S."/>
            <person name="Feldman M."/>
            <person name="Wu J."/>
            <person name="Yu Y."/>
            <person name="Chen C."/>
            <person name="Johnson J."/>
            <person name="Rokhsar D."/>
            <person name="Baxter I."/>
            <person name="Schmutz J."/>
            <person name="Brutnell T."/>
            <person name="Kellogg E."/>
        </authorList>
    </citation>
    <scope>NUCLEOTIDE SEQUENCE [LARGE SCALE GENOMIC DNA]</scope>
</reference>
<dbReference type="Gramene" id="TKW09660">
    <property type="protein sequence ID" value="TKW09660"/>
    <property type="gene ID" value="SEVIR_6G117366v2"/>
</dbReference>
<dbReference type="PROSITE" id="PS51257">
    <property type="entry name" value="PROKAR_LIPOPROTEIN"/>
    <property type="match status" value="1"/>
</dbReference>
<organism evidence="2 3">
    <name type="scientific">Setaria viridis</name>
    <name type="common">Green bristlegrass</name>
    <name type="synonym">Setaria italica subsp. viridis</name>
    <dbReference type="NCBI Taxonomy" id="4556"/>
    <lineage>
        <taxon>Eukaryota</taxon>
        <taxon>Viridiplantae</taxon>
        <taxon>Streptophyta</taxon>
        <taxon>Embryophyta</taxon>
        <taxon>Tracheophyta</taxon>
        <taxon>Spermatophyta</taxon>
        <taxon>Magnoliopsida</taxon>
        <taxon>Liliopsida</taxon>
        <taxon>Poales</taxon>
        <taxon>Poaceae</taxon>
        <taxon>PACMAD clade</taxon>
        <taxon>Panicoideae</taxon>
        <taxon>Panicodae</taxon>
        <taxon>Paniceae</taxon>
        <taxon>Cenchrinae</taxon>
        <taxon>Setaria</taxon>
    </lineage>
</organism>
<feature type="chain" id="PRO_5020966187" evidence="1">
    <location>
        <begin position="24"/>
        <end position="44"/>
    </location>
</feature>
<dbReference type="Proteomes" id="UP000298652">
    <property type="component" value="Chromosome 6"/>
</dbReference>
<keyword evidence="3" id="KW-1185">Reference proteome</keyword>